<keyword evidence="10 13" id="KW-1133">Transmembrane helix</keyword>
<dbReference type="CDD" id="cd00075">
    <property type="entry name" value="HATPase"/>
    <property type="match status" value="1"/>
</dbReference>
<dbReference type="GO" id="GO:0000155">
    <property type="term" value="F:phosphorelay sensor kinase activity"/>
    <property type="evidence" value="ECO:0007669"/>
    <property type="project" value="InterPro"/>
</dbReference>
<dbReference type="GO" id="GO:0005886">
    <property type="term" value="C:plasma membrane"/>
    <property type="evidence" value="ECO:0007669"/>
    <property type="project" value="TreeGrafter"/>
</dbReference>
<dbReference type="InterPro" id="IPR003594">
    <property type="entry name" value="HATPase_dom"/>
</dbReference>
<comment type="caution">
    <text evidence="15">The sequence shown here is derived from an EMBL/GenBank/DDBJ whole genome shotgun (WGS) entry which is preliminary data.</text>
</comment>
<dbReference type="RefSeq" id="WP_182152078.1">
    <property type="nucleotide sequence ID" value="NZ_JACEZU010000002.1"/>
</dbReference>
<dbReference type="CDD" id="cd00082">
    <property type="entry name" value="HisKA"/>
    <property type="match status" value="1"/>
</dbReference>
<keyword evidence="8 15" id="KW-0418">Kinase</keyword>
<dbReference type="InterPro" id="IPR003661">
    <property type="entry name" value="HisK_dim/P_dom"/>
</dbReference>
<evidence type="ECO:0000256" key="6">
    <source>
        <dbReference type="ARBA" id="ARBA00022692"/>
    </source>
</evidence>
<evidence type="ECO:0000259" key="14">
    <source>
        <dbReference type="PROSITE" id="PS50109"/>
    </source>
</evidence>
<organism evidence="15 16">
    <name type="scientific">Rugamonas apoptosis</name>
    <dbReference type="NCBI Taxonomy" id="2758570"/>
    <lineage>
        <taxon>Bacteria</taxon>
        <taxon>Pseudomonadati</taxon>
        <taxon>Pseudomonadota</taxon>
        <taxon>Betaproteobacteria</taxon>
        <taxon>Burkholderiales</taxon>
        <taxon>Oxalobacteraceae</taxon>
        <taxon>Telluria group</taxon>
        <taxon>Rugamonas</taxon>
    </lineage>
</organism>
<keyword evidence="9" id="KW-0067">ATP-binding</keyword>
<dbReference type="InterPro" id="IPR050428">
    <property type="entry name" value="TCS_sensor_his_kinase"/>
</dbReference>
<dbReference type="GO" id="GO:0005524">
    <property type="term" value="F:ATP binding"/>
    <property type="evidence" value="ECO:0007669"/>
    <property type="project" value="UniProtKB-KW"/>
</dbReference>
<dbReference type="Pfam" id="PF02518">
    <property type="entry name" value="HATPase_c"/>
    <property type="match status" value="1"/>
</dbReference>
<evidence type="ECO:0000256" key="3">
    <source>
        <dbReference type="ARBA" id="ARBA00012438"/>
    </source>
</evidence>
<keyword evidence="7" id="KW-0547">Nucleotide-binding</keyword>
<dbReference type="InterPro" id="IPR036890">
    <property type="entry name" value="HATPase_C_sf"/>
</dbReference>
<keyword evidence="11" id="KW-0902">Two-component regulatory system</keyword>
<sequence length="437" mass="47348">MNGIRSRLLLLLGVLIVAVSGIQFAATFSASMAQTNRLFDAQLLRIARTLGQMQGQVPEAYREYPLQYDLVIQRWRHDEMTVYQQREHRELPRRAALGYSTVTMANGEWRIYAAAFEGGLVQVAQKMSARRQEAITLALNTLWPILLMAVVLLGAMWWIVSVALRPLAAVRQQLAQRDANALEQVDCSQAPREIMPLIEAINELLRKVRDAIASQRQFVADAAHELRSPLTVLQVQIQMLGRSQPEEGRKASLAALGGAIARSSRMVEQLLGLARQDALRQANAGDASVDLVQYASAAIAEVAPFASGKGVELSFLDASPVTVRADADSLMILLRNLLDNAVRYTPPHGAVTIGVERRGRQGVLTIADSGPGIPPADLARVTDRFYRVPGTGENGSGLGLAIVQAVVTHLGAALELRNSAHGGLVVKVLFPDPIAGA</sequence>
<keyword evidence="6 13" id="KW-0812">Transmembrane</keyword>
<proteinExistence type="predicted"/>
<dbReference type="Gene3D" id="3.30.565.10">
    <property type="entry name" value="Histidine kinase-like ATPase, C-terminal domain"/>
    <property type="match status" value="1"/>
</dbReference>
<dbReference type="EC" id="2.7.13.3" evidence="3"/>
<evidence type="ECO:0000256" key="1">
    <source>
        <dbReference type="ARBA" id="ARBA00000085"/>
    </source>
</evidence>
<dbReference type="InterPro" id="IPR004358">
    <property type="entry name" value="Sig_transdc_His_kin-like_C"/>
</dbReference>
<dbReference type="PRINTS" id="PR00344">
    <property type="entry name" value="BCTRLSENSOR"/>
</dbReference>
<dbReference type="PANTHER" id="PTHR45436:SF14">
    <property type="entry name" value="SENSOR PROTEIN QSEC"/>
    <property type="match status" value="1"/>
</dbReference>
<evidence type="ECO:0000256" key="2">
    <source>
        <dbReference type="ARBA" id="ARBA00004141"/>
    </source>
</evidence>
<evidence type="ECO:0000256" key="4">
    <source>
        <dbReference type="ARBA" id="ARBA00022553"/>
    </source>
</evidence>
<dbReference type="PROSITE" id="PS50109">
    <property type="entry name" value="HIS_KIN"/>
    <property type="match status" value="1"/>
</dbReference>
<dbReference type="InterPro" id="IPR005467">
    <property type="entry name" value="His_kinase_dom"/>
</dbReference>
<dbReference type="SUPFAM" id="SSF55874">
    <property type="entry name" value="ATPase domain of HSP90 chaperone/DNA topoisomerase II/histidine kinase"/>
    <property type="match status" value="1"/>
</dbReference>
<evidence type="ECO:0000256" key="11">
    <source>
        <dbReference type="ARBA" id="ARBA00023012"/>
    </source>
</evidence>
<dbReference type="InterPro" id="IPR036097">
    <property type="entry name" value="HisK_dim/P_sf"/>
</dbReference>
<keyword evidence="5" id="KW-0808">Transferase</keyword>
<comment type="subcellular location">
    <subcellularLocation>
        <location evidence="2">Membrane</location>
        <topology evidence="2">Multi-pass membrane protein</topology>
    </subcellularLocation>
</comment>
<keyword evidence="12 13" id="KW-0472">Membrane</keyword>
<dbReference type="Gene3D" id="1.10.287.130">
    <property type="match status" value="1"/>
</dbReference>
<comment type="catalytic activity">
    <reaction evidence="1">
        <text>ATP + protein L-histidine = ADP + protein N-phospho-L-histidine.</text>
        <dbReference type="EC" id="2.7.13.3"/>
    </reaction>
</comment>
<dbReference type="SMART" id="SM00387">
    <property type="entry name" value="HATPase_c"/>
    <property type="match status" value="1"/>
</dbReference>
<dbReference type="Pfam" id="PF00512">
    <property type="entry name" value="HisKA"/>
    <property type="match status" value="1"/>
</dbReference>
<keyword evidence="16" id="KW-1185">Reference proteome</keyword>
<dbReference type="SMART" id="SM00388">
    <property type="entry name" value="HisKA"/>
    <property type="match status" value="1"/>
</dbReference>
<evidence type="ECO:0000313" key="15">
    <source>
        <dbReference type="EMBL" id="MBA5686270.1"/>
    </source>
</evidence>
<accession>A0A7W2F707</accession>
<evidence type="ECO:0000256" key="12">
    <source>
        <dbReference type="ARBA" id="ARBA00023136"/>
    </source>
</evidence>
<name>A0A7W2F707_9BURK</name>
<evidence type="ECO:0000256" key="9">
    <source>
        <dbReference type="ARBA" id="ARBA00022840"/>
    </source>
</evidence>
<dbReference type="Proteomes" id="UP000573499">
    <property type="component" value="Unassembled WGS sequence"/>
</dbReference>
<dbReference type="PANTHER" id="PTHR45436">
    <property type="entry name" value="SENSOR HISTIDINE KINASE YKOH"/>
    <property type="match status" value="1"/>
</dbReference>
<dbReference type="EMBL" id="JACEZU010000002">
    <property type="protein sequence ID" value="MBA5686270.1"/>
    <property type="molecule type" value="Genomic_DNA"/>
</dbReference>
<keyword evidence="4" id="KW-0597">Phosphoprotein</keyword>
<gene>
    <name evidence="15" type="ORF">H3H39_04290</name>
</gene>
<feature type="domain" description="Histidine kinase" evidence="14">
    <location>
        <begin position="221"/>
        <end position="434"/>
    </location>
</feature>
<feature type="transmembrane region" description="Helical" evidence="13">
    <location>
        <begin position="142"/>
        <end position="164"/>
    </location>
</feature>
<reference evidence="15 16" key="1">
    <citation type="submission" date="2020-07" db="EMBL/GenBank/DDBJ databases">
        <title>Novel species isolated from subtropical streams in China.</title>
        <authorList>
            <person name="Lu H."/>
        </authorList>
    </citation>
    <scope>NUCLEOTIDE SEQUENCE [LARGE SCALE GENOMIC DNA]</scope>
    <source>
        <strain evidence="15 16">LX47W</strain>
    </source>
</reference>
<evidence type="ECO:0000256" key="5">
    <source>
        <dbReference type="ARBA" id="ARBA00022679"/>
    </source>
</evidence>
<evidence type="ECO:0000256" key="7">
    <source>
        <dbReference type="ARBA" id="ARBA00022741"/>
    </source>
</evidence>
<protein>
    <recommendedName>
        <fullName evidence="3">histidine kinase</fullName>
        <ecNumber evidence="3">2.7.13.3</ecNumber>
    </recommendedName>
</protein>
<evidence type="ECO:0000256" key="13">
    <source>
        <dbReference type="SAM" id="Phobius"/>
    </source>
</evidence>
<dbReference type="SUPFAM" id="SSF47384">
    <property type="entry name" value="Homodimeric domain of signal transducing histidine kinase"/>
    <property type="match status" value="1"/>
</dbReference>
<evidence type="ECO:0000256" key="8">
    <source>
        <dbReference type="ARBA" id="ARBA00022777"/>
    </source>
</evidence>
<dbReference type="AlphaFoldDB" id="A0A7W2F707"/>
<evidence type="ECO:0000313" key="16">
    <source>
        <dbReference type="Proteomes" id="UP000573499"/>
    </source>
</evidence>
<evidence type="ECO:0000256" key="10">
    <source>
        <dbReference type="ARBA" id="ARBA00022989"/>
    </source>
</evidence>